<name>A0ABN9U0D1_9DINO</name>
<proteinExistence type="predicted"/>
<feature type="region of interest" description="Disordered" evidence="1">
    <location>
        <begin position="1026"/>
        <end position="1056"/>
    </location>
</feature>
<dbReference type="Proteomes" id="UP001189429">
    <property type="component" value="Unassembled WGS sequence"/>
</dbReference>
<evidence type="ECO:0000313" key="2">
    <source>
        <dbReference type="EMBL" id="CAK0852123.1"/>
    </source>
</evidence>
<feature type="compositionally biased region" description="Low complexity" evidence="1">
    <location>
        <begin position="679"/>
        <end position="697"/>
    </location>
</feature>
<feature type="compositionally biased region" description="Basic residues" evidence="1">
    <location>
        <begin position="1116"/>
        <end position="1125"/>
    </location>
</feature>
<organism evidence="2 3">
    <name type="scientific">Prorocentrum cordatum</name>
    <dbReference type="NCBI Taxonomy" id="2364126"/>
    <lineage>
        <taxon>Eukaryota</taxon>
        <taxon>Sar</taxon>
        <taxon>Alveolata</taxon>
        <taxon>Dinophyceae</taxon>
        <taxon>Prorocentrales</taxon>
        <taxon>Prorocentraceae</taxon>
        <taxon>Prorocentrum</taxon>
    </lineage>
</organism>
<feature type="region of interest" description="Disordered" evidence="1">
    <location>
        <begin position="1"/>
        <end position="32"/>
    </location>
</feature>
<evidence type="ECO:0000313" key="3">
    <source>
        <dbReference type="Proteomes" id="UP001189429"/>
    </source>
</evidence>
<dbReference type="InterPro" id="IPR036383">
    <property type="entry name" value="TSP1_rpt_sf"/>
</dbReference>
<dbReference type="SUPFAM" id="SSF57783">
    <property type="entry name" value="Zinc beta-ribbon"/>
    <property type="match status" value="1"/>
</dbReference>
<feature type="region of interest" description="Disordered" evidence="1">
    <location>
        <begin position="1103"/>
        <end position="1163"/>
    </location>
</feature>
<dbReference type="EMBL" id="CAUYUJ010015294">
    <property type="protein sequence ID" value="CAK0852123.1"/>
    <property type="molecule type" value="Genomic_DNA"/>
</dbReference>
<evidence type="ECO:0000256" key="1">
    <source>
        <dbReference type="SAM" id="MobiDB-lite"/>
    </source>
</evidence>
<sequence length="1277" mass="137173">MKRGSWELPAPGSGPVSDGGGGGERAAKEPRRGTLGAAIQLEEKKGGLGSTTQLVLKLLEQLGARVRELENEVFDTLTMSKASPIVEQGQSVLKQYAAAVKGGPNHKRGPPHLHAGMAMLAALVGKAMQSKGAARENDRKDVADEAHASTWLIRCVRTAPQKASSILVVSWSLSCMALISVVNRPDGVNELRKADAKKEPSAEPAAREGWRQGAMLQAGLVAQAVYKLDQSVRIPGARGGRGAAELVTLRLRRRLESSAQPLPSRSAAAVSNACRPATVAAALAAPAAPLTLILIAWASIALKQNAMKEAFGRKYGHHSNPAITWAVIATQQTSMQAYGRMYGRHIAALRDPPGGVKCHDVRALPVLLILALLGAAAKISACSELSAPCVVPHGHLDDRLHTHALLLDALGLLGDRSHVQVLLRHLLDAQRLVLGALGLGERLSVPVALDRSAPAASACFSSAAPAYQAAKAPTLAVRACGLRWRWTARRDYGRDGEREVEGEAGQGHLLKQVLTDTGVGALPLEEKFVCIVSFYGSLGGLGAAGAAQRRQGALREALLKLSAEASAGHRDREQEVDVSRFWFKSEQEQLQAEREHAEQAFSSHVIEDDGDSPAPPFGGTVEPAPGDEAGIENPPEDEVATLGGQAAAAGQPEAAAASPAARAVAAEPPRAPGGSEGIAGLARDAAGAARESGSAASVDGGHTQRAASLTHVMPRLQDAVEKPPPMLKPVVAEAPLSDDCALSMWSEWSDCQQLHDGYKVWFAVRTRVVISGERDGDGVPCPVSQPGGLLQQRACVRANSRRAQRGPSAAVLLLLGRPAPEIVEPVLARWLVQKGELFVDKEGIPHWDGENIALLREYRMRVMIEYSTQSSSTEAGKEKRANLGLRLTRGLTGRAWKAVEPLLDDMASLTQDGSHQKIIEALDGLDKVAVVRKQQKFDDFFKRSRRRRGQEIVEYLRTFHNKYKELTELDTGTKLSDDLYAYFLLEGAMLTDDQKRLVTMVADNKYETKAFENTLKTNYHDLHLQEKTSRLPQPHPHGRSKGGGKGGKDKSKKQTRVYYTEVRDLQRKRGFFKAEGTLTFEEREAEIAKDKQRTHCGACGKIGHWAGDPECPMGPKRPKPSAKPKSRADPRGRAAALGRPAWSSPSASGSSPRPTSSTSAKKRRDATLFVLDDVEYDSAFFVSSDRGSDIGSFKLVGSDIGDSASVVSDGLSTTLPTMKDDEVLPCPKCSKALVARQNHRTGGWFFGCSQFPSCKGTLNYNEGEQRLREARPPPSSA</sequence>
<gene>
    <name evidence="2" type="ORF">PCOR1329_LOCUS44074</name>
</gene>
<dbReference type="Gene3D" id="2.20.100.10">
    <property type="entry name" value="Thrombospondin type-1 (TSP1) repeat"/>
    <property type="match status" value="1"/>
</dbReference>
<reference evidence="2" key="1">
    <citation type="submission" date="2023-10" db="EMBL/GenBank/DDBJ databases">
        <authorList>
            <person name="Chen Y."/>
            <person name="Shah S."/>
            <person name="Dougan E. K."/>
            <person name="Thang M."/>
            <person name="Chan C."/>
        </authorList>
    </citation>
    <scope>NUCLEOTIDE SEQUENCE [LARGE SCALE GENOMIC DNA]</scope>
</reference>
<accession>A0ABN9U0D1</accession>
<comment type="caution">
    <text evidence="2">The sequence shown here is derived from an EMBL/GenBank/DDBJ whole genome shotgun (WGS) entry which is preliminary data.</text>
</comment>
<protein>
    <recommendedName>
        <fullName evidence="4">DNA topoisomerase</fullName>
    </recommendedName>
</protein>
<keyword evidence="3" id="KW-1185">Reference proteome</keyword>
<feature type="compositionally biased region" description="Low complexity" evidence="1">
    <location>
        <begin position="1133"/>
        <end position="1159"/>
    </location>
</feature>
<feature type="compositionally biased region" description="Low complexity" evidence="1">
    <location>
        <begin position="643"/>
        <end position="668"/>
    </location>
</feature>
<feature type="region of interest" description="Disordered" evidence="1">
    <location>
        <begin position="606"/>
        <end position="702"/>
    </location>
</feature>
<dbReference type="Gene3D" id="3.30.65.10">
    <property type="entry name" value="Bacterial Topoisomerase I, domain 1"/>
    <property type="match status" value="1"/>
</dbReference>
<evidence type="ECO:0008006" key="4">
    <source>
        <dbReference type="Google" id="ProtNLM"/>
    </source>
</evidence>